<gene>
    <name evidence="1" type="ORF">LDG_6909</name>
</gene>
<proteinExistence type="predicted"/>
<dbReference type="EMBL" id="JH413819">
    <property type="protein sequence ID" value="EHL31105.1"/>
    <property type="molecule type" value="Genomic_DNA"/>
</dbReference>
<dbReference type="HOGENOM" id="CLU_606774_0_0_6"/>
<dbReference type="STRING" id="658187.LDG_6909"/>
<organism evidence="1 2">
    <name type="scientific">Legionella drancourtii LLAP12</name>
    <dbReference type="NCBI Taxonomy" id="658187"/>
    <lineage>
        <taxon>Bacteria</taxon>
        <taxon>Pseudomonadati</taxon>
        <taxon>Pseudomonadota</taxon>
        <taxon>Gammaproteobacteria</taxon>
        <taxon>Legionellales</taxon>
        <taxon>Legionellaceae</taxon>
        <taxon>Legionella</taxon>
    </lineage>
</organism>
<dbReference type="Proteomes" id="UP000002770">
    <property type="component" value="Unassembled WGS sequence"/>
</dbReference>
<dbReference type="AlphaFoldDB" id="G9ENT2"/>
<dbReference type="InterPro" id="IPR049245">
    <property type="entry name" value="DUF6880"/>
</dbReference>
<reference evidence="1 2" key="1">
    <citation type="journal article" date="2011" name="BMC Genomics">
        <title>Insight into cross-talk between intra-amoebal pathogens.</title>
        <authorList>
            <person name="Gimenez G."/>
            <person name="Bertelli C."/>
            <person name="Moliner C."/>
            <person name="Robert C."/>
            <person name="Raoult D."/>
            <person name="Fournier P.E."/>
            <person name="Greub G."/>
        </authorList>
    </citation>
    <scope>NUCLEOTIDE SEQUENCE [LARGE SCALE GENOMIC DNA]</scope>
    <source>
        <strain evidence="1 2">LLAP12</strain>
    </source>
</reference>
<dbReference type="RefSeq" id="WP_006870836.1">
    <property type="nucleotide sequence ID" value="NZ_JH413819.1"/>
</dbReference>
<sequence>MSKTISEKLNNLNKEALIEIIVNIANENRETKKLVSTFMAAHDPNEMYKTLNKDITNIKNGKRFISYYEANAFTAHLDSILSKIDDYLTRQAPNLALKLCKRFIEIDEKLFERIDDSNGCLGSFYYDVFEVLDKAFSFSDEAPQTIADYILSIYFNDAYGNRGAIVDCLKQCLTEPVIKALETALPDIKSPDTTPEFNRDHPNWDFDAYMHNHRVISIHKKIADKRQDVDRYIELIKLEKVDDKAICKIAKRLNGAFRSEEAISWLKQISDNSFDSYTRDKLLIEAYMLEGDVQQAKTVIWSNFKNSLAVETYFEYLKLANDNEKEHAVKEALQMAKESRILASGFKFLQDLNEFDAIEQLYFAREEEVNSSDYSIYRKLSTELNKQGKSLIATLLRRKLVEDVLAAARSKSYRYAASDLKLASDFAKNISDWKGYPTHADYLNQLKSQHPRKMSFWSLVYTNTSE</sequence>
<evidence type="ECO:0000313" key="2">
    <source>
        <dbReference type="Proteomes" id="UP000002770"/>
    </source>
</evidence>
<accession>G9ENT2</accession>
<protein>
    <submittedName>
        <fullName evidence="1">Uncharacterized protein</fullName>
    </submittedName>
</protein>
<evidence type="ECO:0000313" key="1">
    <source>
        <dbReference type="EMBL" id="EHL31105.1"/>
    </source>
</evidence>
<dbReference type="Pfam" id="PF21810">
    <property type="entry name" value="DUF6880"/>
    <property type="match status" value="1"/>
</dbReference>
<name>G9ENT2_9GAMM</name>
<keyword evidence="2" id="KW-1185">Reference proteome</keyword>
<dbReference type="OrthoDB" id="6506110at2"/>
<dbReference type="eggNOG" id="COG3118">
    <property type="taxonomic scope" value="Bacteria"/>
</dbReference>
<dbReference type="InParanoid" id="G9ENT2"/>